<evidence type="ECO:0000256" key="1">
    <source>
        <dbReference type="ARBA" id="ARBA00000085"/>
    </source>
</evidence>
<dbReference type="Gene3D" id="3.30.565.10">
    <property type="entry name" value="Histidine kinase-like ATPase, C-terminal domain"/>
    <property type="match status" value="1"/>
</dbReference>
<dbReference type="SUPFAM" id="SSF55874">
    <property type="entry name" value="ATPase domain of HSP90 chaperone/DNA topoisomerase II/histidine kinase"/>
    <property type="match status" value="1"/>
</dbReference>
<feature type="compositionally biased region" description="Basic and acidic residues" evidence="6">
    <location>
        <begin position="659"/>
        <end position="670"/>
    </location>
</feature>
<proteinExistence type="predicted"/>
<evidence type="ECO:0000313" key="9">
    <source>
        <dbReference type="EMBL" id="MBB4681115.1"/>
    </source>
</evidence>
<organism evidence="9 10">
    <name type="scientific">Crossiella cryophila</name>
    <dbReference type="NCBI Taxonomy" id="43355"/>
    <lineage>
        <taxon>Bacteria</taxon>
        <taxon>Bacillati</taxon>
        <taxon>Actinomycetota</taxon>
        <taxon>Actinomycetes</taxon>
        <taxon>Pseudonocardiales</taxon>
        <taxon>Pseudonocardiaceae</taxon>
        <taxon>Crossiella</taxon>
    </lineage>
</organism>
<keyword evidence="3" id="KW-0597">Phosphoprotein</keyword>
<evidence type="ECO:0000256" key="6">
    <source>
        <dbReference type="SAM" id="MobiDB-lite"/>
    </source>
</evidence>
<dbReference type="SMART" id="SM00387">
    <property type="entry name" value="HATPase_c"/>
    <property type="match status" value="1"/>
</dbReference>
<dbReference type="GO" id="GO:0004673">
    <property type="term" value="F:protein histidine kinase activity"/>
    <property type="evidence" value="ECO:0007669"/>
    <property type="project" value="UniProtKB-EC"/>
</dbReference>
<keyword evidence="5 9" id="KW-0418">Kinase</keyword>
<dbReference type="PANTHER" id="PTHR45436">
    <property type="entry name" value="SENSOR HISTIDINE KINASE YKOH"/>
    <property type="match status" value="1"/>
</dbReference>
<name>A0A7W7CH27_9PSEU</name>
<feature type="domain" description="Histidine kinase/HSP90-like ATPase" evidence="8">
    <location>
        <begin position="535"/>
        <end position="647"/>
    </location>
</feature>
<dbReference type="GO" id="GO:0005886">
    <property type="term" value="C:plasma membrane"/>
    <property type="evidence" value="ECO:0007669"/>
    <property type="project" value="TreeGrafter"/>
</dbReference>
<dbReference type="Proteomes" id="UP000533598">
    <property type="component" value="Unassembled WGS sequence"/>
</dbReference>
<evidence type="ECO:0000256" key="4">
    <source>
        <dbReference type="ARBA" id="ARBA00022679"/>
    </source>
</evidence>
<keyword evidence="7" id="KW-0812">Transmembrane</keyword>
<dbReference type="EC" id="2.7.13.3" evidence="2"/>
<dbReference type="EMBL" id="JACHMH010000001">
    <property type="protein sequence ID" value="MBB4681115.1"/>
    <property type="molecule type" value="Genomic_DNA"/>
</dbReference>
<dbReference type="GO" id="GO:0000160">
    <property type="term" value="P:phosphorelay signal transduction system"/>
    <property type="evidence" value="ECO:0007669"/>
    <property type="project" value="TreeGrafter"/>
</dbReference>
<feature type="compositionally biased region" description="Basic and acidic residues" evidence="6">
    <location>
        <begin position="749"/>
        <end position="770"/>
    </location>
</feature>
<keyword evidence="4" id="KW-0808">Transferase</keyword>
<sequence length="870" mass="94542">MSSEEIGSQKSHRSIRTRLTGAVLIPSVALLVMWVSGSSYLIFDGYYLREVASSVRSVSIPAVNALASAQKERQLGMVYLGKPATGLTELRLVQQQTDEALGVMKAALPPVVDNAPPAVVDRINQLNSLLEELPRIRTRIESSGIDKGQVYAFYNRLLHSAAQLFDTQARIVPDVKSTQGAIGATAIFRAADRMSRSGSLMAGAIATGALPATDHLEFTNLVSAYHSELESTIPFARQEVQDSNRRLRDSDSWKRLTEVENALISNGPWVARTGRGSLGAVGISEDEWQRLTVAVADELTKLTVQQADLVSGQALEDGGDSLTNALLGSLVALVLAIVAIMVALKVSRKLVDRALVVRLDSLRKDALHLAHERLPDIVRRLRQGEPVDVSVEVPDLDYGRDEIGQVARAFNAAQLTAVAAAVQEAQAREGVNNVFLGIAHRNQALVHRQLKILDRMERHEEDPEQIEGLFQLDHLATRARRNAENLIILGGEQPGRRWRKPIRLVDVLRAAISETEHYARVRLQRIPDAAVIGSAVADTIHLVAELVDNATSFSPPRSQVQVHGSIAAKGVVVEVEDHGLGMSEEDRDRANAMLANPPEFDAMALKGDSRLGLFVVARLALRLGVRVELRDSPYGGTRAVILVPNEILASDVRTQLSEDTLRELTKRERATGSGKPVRTPLGPVHQQRAAEADQVDDDERGEAESDRAAGPGRELHSFWADPLNDGEDTPGRSINLLGGATFAAIKEERPAAPEDRFEHEDLTPEPKPAPEPEQPAERTGGLSLEQTGPGALLTHAPLLTHNTPTGERPELPVRRPQQNLAPQLLDSGTEDTGENEAPATTGRTAEQVRDTMAAFQRGTREGRDADPFPG</sequence>
<dbReference type="InterPro" id="IPR013587">
    <property type="entry name" value="Nitrate/nitrite_sensing"/>
</dbReference>
<keyword evidence="7" id="KW-0472">Membrane</keyword>
<gene>
    <name evidence="9" type="ORF">HNR67_007233</name>
</gene>
<evidence type="ECO:0000256" key="5">
    <source>
        <dbReference type="ARBA" id="ARBA00022777"/>
    </source>
</evidence>
<dbReference type="Pfam" id="PF08376">
    <property type="entry name" value="NIT"/>
    <property type="match status" value="1"/>
</dbReference>
<feature type="region of interest" description="Disordered" evidence="6">
    <location>
        <begin position="749"/>
        <end position="870"/>
    </location>
</feature>
<evidence type="ECO:0000259" key="8">
    <source>
        <dbReference type="SMART" id="SM00387"/>
    </source>
</evidence>
<dbReference type="Pfam" id="PF02518">
    <property type="entry name" value="HATPase_c"/>
    <property type="match status" value="1"/>
</dbReference>
<dbReference type="RefSeq" id="WP_312988846.1">
    <property type="nucleotide sequence ID" value="NZ_BAAAUI010000054.1"/>
</dbReference>
<dbReference type="InterPro" id="IPR003594">
    <property type="entry name" value="HATPase_dom"/>
</dbReference>
<dbReference type="PANTHER" id="PTHR45436:SF5">
    <property type="entry name" value="SENSOR HISTIDINE KINASE TRCS"/>
    <property type="match status" value="1"/>
</dbReference>
<dbReference type="InterPro" id="IPR050428">
    <property type="entry name" value="TCS_sensor_his_kinase"/>
</dbReference>
<evidence type="ECO:0000256" key="3">
    <source>
        <dbReference type="ARBA" id="ARBA00022553"/>
    </source>
</evidence>
<keyword evidence="10" id="KW-1185">Reference proteome</keyword>
<comment type="caution">
    <text evidence="9">The sequence shown here is derived from an EMBL/GenBank/DDBJ whole genome shotgun (WGS) entry which is preliminary data.</text>
</comment>
<feature type="transmembrane region" description="Helical" evidence="7">
    <location>
        <begin position="21"/>
        <end position="43"/>
    </location>
</feature>
<evidence type="ECO:0000313" key="10">
    <source>
        <dbReference type="Proteomes" id="UP000533598"/>
    </source>
</evidence>
<evidence type="ECO:0000256" key="2">
    <source>
        <dbReference type="ARBA" id="ARBA00012438"/>
    </source>
</evidence>
<reference evidence="9 10" key="1">
    <citation type="submission" date="2020-08" db="EMBL/GenBank/DDBJ databases">
        <title>Sequencing the genomes of 1000 actinobacteria strains.</title>
        <authorList>
            <person name="Klenk H.-P."/>
        </authorList>
    </citation>
    <scope>NUCLEOTIDE SEQUENCE [LARGE SCALE GENOMIC DNA]</scope>
    <source>
        <strain evidence="9 10">DSM 44230</strain>
    </source>
</reference>
<accession>A0A7W7CH27</accession>
<dbReference type="AlphaFoldDB" id="A0A7W7CH27"/>
<evidence type="ECO:0000256" key="7">
    <source>
        <dbReference type="SAM" id="Phobius"/>
    </source>
</evidence>
<feature type="compositionally biased region" description="Basic and acidic residues" evidence="6">
    <location>
        <begin position="858"/>
        <end position="870"/>
    </location>
</feature>
<protein>
    <recommendedName>
        <fullName evidence="2">histidine kinase</fullName>
        <ecNumber evidence="2">2.7.13.3</ecNumber>
    </recommendedName>
</protein>
<comment type="catalytic activity">
    <reaction evidence="1">
        <text>ATP + protein L-histidine = ADP + protein N-phospho-L-histidine.</text>
        <dbReference type="EC" id="2.7.13.3"/>
    </reaction>
</comment>
<dbReference type="InterPro" id="IPR036890">
    <property type="entry name" value="HATPase_C_sf"/>
</dbReference>
<feature type="region of interest" description="Disordered" evidence="6">
    <location>
        <begin position="659"/>
        <end position="735"/>
    </location>
</feature>
<keyword evidence="7" id="KW-1133">Transmembrane helix</keyword>